<protein>
    <submittedName>
        <fullName evidence="1">Uncharacterized protein</fullName>
    </submittedName>
</protein>
<accession>A0A1A6BLQ9</accession>
<dbReference type="Proteomes" id="UP000093757">
    <property type="component" value="Unassembled WGS sequence"/>
</dbReference>
<organism evidence="1 2">
    <name type="scientific">Mycobacterium gordonae</name>
    <dbReference type="NCBI Taxonomy" id="1778"/>
    <lineage>
        <taxon>Bacteria</taxon>
        <taxon>Bacillati</taxon>
        <taxon>Actinomycetota</taxon>
        <taxon>Actinomycetes</taxon>
        <taxon>Mycobacteriales</taxon>
        <taxon>Mycobacteriaceae</taxon>
        <taxon>Mycobacterium</taxon>
    </lineage>
</organism>
<gene>
    <name evidence="1" type="ORF">A9W98_10355</name>
</gene>
<dbReference type="EMBL" id="MAEM01000086">
    <property type="protein sequence ID" value="OBS03270.1"/>
    <property type="molecule type" value="Genomic_DNA"/>
</dbReference>
<evidence type="ECO:0000313" key="1">
    <source>
        <dbReference type="EMBL" id="OBS03270.1"/>
    </source>
</evidence>
<reference evidence="1 2" key="1">
    <citation type="submission" date="2016-06" db="EMBL/GenBank/DDBJ databases">
        <authorList>
            <person name="Kjaerup R.B."/>
            <person name="Dalgaard T.S."/>
            <person name="Juul-Madsen H.R."/>
        </authorList>
    </citation>
    <scope>NUCLEOTIDE SEQUENCE [LARGE SCALE GENOMIC DNA]</scope>
    <source>
        <strain evidence="1 2">1245752.6</strain>
    </source>
</reference>
<name>A0A1A6BLQ9_MYCGO</name>
<comment type="caution">
    <text evidence="1">The sequence shown here is derived from an EMBL/GenBank/DDBJ whole genome shotgun (WGS) entry which is preliminary data.</text>
</comment>
<sequence>MTPSPQRSGDFYMATSGDFLLATDGDFLMAMDTPRSGRVQTDFGRGVARKETALPAPASRSRVPSGLRRIDIGGPQCRAAGQSRKVVYAQGIGTTIRALELLR</sequence>
<evidence type="ECO:0000313" key="2">
    <source>
        <dbReference type="Proteomes" id="UP000093757"/>
    </source>
</evidence>
<dbReference type="AlphaFoldDB" id="A0A1A6BLQ9"/>
<proteinExistence type="predicted"/>